<accession>A0A6J4Q6K3</accession>
<organism evidence="1">
    <name type="scientific">uncultured Pseudonocardia sp</name>
    <dbReference type="NCBI Taxonomy" id="211455"/>
    <lineage>
        <taxon>Bacteria</taxon>
        <taxon>Bacillati</taxon>
        <taxon>Actinomycetota</taxon>
        <taxon>Actinomycetes</taxon>
        <taxon>Pseudonocardiales</taxon>
        <taxon>Pseudonocardiaceae</taxon>
        <taxon>Pseudonocardia</taxon>
        <taxon>environmental samples</taxon>
    </lineage>
</organism>
<reference evidence="1" key="1">
    <citation type="submission" date="2020-02" db="EMBL/GenBank/DDBJ databases">
        <authorList>
            <person name="Meier V. D."/>
        </authorList>
    </citation>
    <scope>NUCLEOTIDE SEQUENCE</scope>
    <source>
        <strain evidence="1">AVDCRST_MAG66</strain>
    </source>
</reference>
<gene>
    <name evidence="1" type="ORF">AVDCRST_MAG66-3516</name>
</gene>
<dbReference type="AlphaFoldDB" id="A0A6J4Q6K3"/>
<proteinExistence type="predicted"/>
<dbReference type="EMBL" id="CADCUS010000498">
    <property type="protein sequence ID" value="CAA9434276.1"/>
    <property type="molecule type" value="Genomic_DNA"/>
</dbReference>
<evidence type="ECO:0000313" key="1">
    <source>
        <dbReference type="EMBL" id="CAA9434276.1"/>
    </source>
</evidence>
<protein>
    <submittedName>
        <fullName evidence="1">Uncharacterized protein</fullName>
    </submittedName>
</protein>
<name>A0A6J4Q6K3_9PSEU</name>
<sequence length="38" mass="4316">MHVEPRFGRHSTSYADYLGFTSDAEGRHHGAYLPTFTC</sequence>